<evidence type="ECO:0000256" key="7">
    <source>
        <dbReference type="SAM" id="Phobius"/>
    </source>
</evidence>
<dbReference type="PROSITE" id="PS50850">
    <property type="entry name" value="MFS"/>
    <property type="match status" value="1"/>
</dbReference>
<evidence type="ECO:0000256" key="4">
    <source>
        <dbReference type="ARBA" id="ARBA00022989"/>
    </source>
</evidence>
<feature type="transmembrane region" description="Helical" evidence="7">
    <location>
        <begin position="81"/>
        <end position="103"/>
    </location>
</feature>
<organism evidence="9 10">
    <name type="scientific">Sporormia fimetaria CBS 119925</name>
    <dbReference type="NCBI Taxonomy" id="1340428"/>
    <lineage>
        <taxon>Eukaryota</taxon>
        <taxon>Fungi</taxon>
        <taxon>Dikarya</taxon>
        <taxon>Ascomycota</taxon>
        <taxon>Pezizomycotina</taxon>
        <taxon>Dothideomycetes</taxon>
        <taxon>Pleosporomycetidae</taxon>
        <taxon>Pleosporales</taxon>
        <taxon>Sporormiaceae</taxon>
        <taxon>Sporormia</taxon>
    </lineage>
</organism>
<keyword evidence="2" id="KW-0813">Transport</keyword>
<dbReference type="FunFam" id="1.20.1250.20:FF:000068">
    <property type="entry name" value="MFS general substrate transporter"/>
    <property type="match status" value="1"/>
</dbReference>
<dbReference type="InterPro" id="IPR036259">
    <property type="entry name" value="MFS_trans_sf"/>
</dbReference>
<feature type="transmembrane region" description="Helical" evidence="7">
    <location>
        <begin position="274"/>
        <end position="298"/>
    </location>
</feature>
<feature type="transmembrane region" description="Helical" evidence="7">
    <location>
        <begin position="366"/>
        <end position="388"/>
    </location>
</feature>
<sequence length="494" mass="55843">MALGEKKAELERPGASTNSDSDIERTSVAEVNESSLLRKLDLRLLPAVSVLYLLSFLDRSNVANARIEGLTTDLKMTGNQYLTGLTLYFIGYVIFEIPCNIILKRTTPKFWLPTLTLAWGIVATLMGVVQNLAGFFVVRFFLGVTESGLFPGVVYYLSMWYKRNERQYRISLFFSCASLAGAFGGILAWGIAHMRNVGGYAGWRWIFILEGLLTIVIAVIAYWFISNYPETVSWLSDKERSFIQARLKADSDATNDERFTWADVWVACKDVKCWLYGFCFHTMSLPLYTLSLFLPTIIKDMGYTSAQSQLLTIPPYAVATMFTVFWAILSERFQRRALFIIMTSSFAIIGYIILLTNEYPSRKPGVSYVGTFFAAIGIYPSVALVLSWPAINVSGQTKRATANAMQISIGNLGAVLGTQLYRPITAPRYILGHSFALGYLVANLAVVSMLWWILARENKRKEAYLVEHPETRDFHDTEEDLKLGDRHPRWRFNT</sequence>
<feature type="transmembrane region" description="Helical" evidence="7">
    <location>
        <begin position="400"/>
        <end position="421"/>
    </location>
</feature>
<evidence type="ECO:0000256" key="5">
    <source>
        <dbReference type="ARBA" id="ARBA00023136"/>
    </source>
</evidence>
<feature type="transmembrane region" description="Helical" evidence="7">
    <location>
        <begin position="135"/>
        <end position="158"/>
    </location>
</feature>
<dbReference type="InterPro" id="IPR020846">
    <property type="entry name" value="MFS_dom"/>
</dbReference>
<keyword evidence="5 7" id="KW-0472">Membrane</keyword>
<evidence type="ECO:0000259" key="8">
    <source>
        <dbReference type="PROSITE" id="PS50850"/>
    </source>
</evidence>
<dbReference type="Gene3D" id="1.20.1250.20">
    <property type="entry name" value="MFS general substrate transporter like domains"/>
    <property type="match status" value="2"/>
</dbReference>
<dbReference type="Pfam" id="PF07690">
    <property type="entry name" value="MFS_1"/>
    <property type="match status" value="1"/>
</dbReference>
<comment type="subcellular location">
    <subcellularLocation>
        <location evidence="1">Membrane</location>
        <topology evidence="1">Multi-pass membrane protein</topology>
    </subcellularLocation>
</comment>
<feature type="region of interest" description="Disordered" evidence="6">
    <location>
        <begin position="1"/>
        <end position="25"/>
    </location>
</feature>
<dbReference type="PANTHER" id="PTHR43791">
    <property type="entry name" value="PERMEASE-RELATED"/>
    <property type="match status" value="1"/>
</dbReference>
<proteinExistence type="predicted"/>
<protein>
    <submittedName>
        <fullName evidence="9">MFS nicotinic acid transporter-like protein Tna1</fullName>
    </submittedName>
</protein>
<feature type="transmembrane region" description="Helical" evidence="7">
    <location>
        <begin position="310"/>
        <end position="329"/>
    </location>
</feature>
<feature type="transmembrane region" description="Helical" evidence="7">
    <location>
        <begin position="336"/>
        <end position="354"/>
    </location>
</feature>
<gene>
    <name evidence="9" type="ORF">M011DRAFT_417268</name>
</gene>
<keyword evidence="4 7" id="KW-1133">Transmembrane helix</keyword>
<reference evidence="9" key="1">
    <citation type="journal article" date="2020" name="Stud. Mycol.">
        <title>101 Dothideomycetes genomes: a test case for predicting lifestyles and emergence of pathogens.</title>
        <authorList>
            <person name="Haridas S."/>
            <person name="Albert R."/>
            <person name="Binder M."/>
            <person name="Bloem J."/>
            <person name="Labutti K."/>
            <person name="Salamov A."/>
            <person name="Andreopoulos B."/>
            <person name="Baker S."/>
            <person name="Barry K."/>
            <person name="Bills G."/>
            <person name="Bluhm B."/>
            <person name="Cannon C."/>
            <person name="Castanera R."/>
            <person name="Culley D."/>
            <person name="Daum C."/>
            <person name="Ezra D."/>
            <person name="Gonzalez J."/>
            <person name="Henrissat B."/>
            <person name="Kuo A."/>
            <person name="Liang C."/>
            <person name="Lipzen A."/>
            <person name="Lutzoni F."/>
            <person name="Magnuson J."/>
            <person name="Mondo S."/>
            <person name="Nolan M."/>
            <person name="Ohm R."/>
            <person name="Pangilinan J."/>
            <person name="Park H.-J."/>
            <person name="Ramirez L."/>
            <person name="Alfaro M."/>
            <person name="Sun H."/>
            <person name="Tritt A."/>
            <person name="Yoshinaga Y."/>
            <person name="Zwiers L.-H."/>
            <person name="Turgeon B."/>
            <person name="Goodwin S."/>
            <person name="Spatafora J."/>
            <person name="Crous P."/>
            <person name="Grigoriev I."/>
        </authorList>
    </citation>
    <scope>NUCLEOTIDE SEQUENCE</scope>
    <source>
        <strain evidence="9">CBS 119925</strain>
    </source>
</reference>
<evidence type="ECO:0000313" key="10">
    <source>
        <dbReference type="Proteomes" id="UP000799440"/>
    </source>
</evidence>
<keyword evidence="3 7" id="KW-0812">Transmembrane</keyword>
<evidence type="ECO:0000313" key="9">
    <source>
        <dbReference type="EMBL" id="KAF2750869.1"/>
    </source>
</evidence>
<dbReference type="EMBL" id="MU006563">
    <property type="protein sequence ID" value="KAF2750869.1"/>
    <property type="molecule type" value="Genomic_DNA"/>
</dbReference>
<feature type="transmembrane region" description="Helical" evidence="7">
    <location>
        <begin position="433"/>
        <end position="454"/>
    </location>
</feature>
<evidence type="ECO:0000256" key="6">
    <source>
        <dbReference type="SAM" id="MobiDB-lite"/>
    </source>
</evidence>
<dbReference type="InterPro" id="IPR011701">
    <property type="entry name" value="MFS"/>
</dbReference>
<dbReference type="Proteomes" id="UP000799440">
    <property type="component" value="Unassembled WGS sequence"/>
</dbReference>
<name>A0A6A6VM35_9PLEO</name>
<feature type="transmembrane region" description="Helical" evidence="7">
    <location>
        <begin position="170"/>
        <end position="191"/>
    </location>
</feature>
<evidence type="ECO:0000256" key="2">
    <source>
        <dbReference type="ARBA" id="ARBA00022448"/>
    </source>
</evidence>
<feature type="transmembrane region" description="Helical" evidence="7">
    <location>
        <begin position="203"/>
        <end position="225"/>
    </location>
</feature>
<dbReference type="FunFam" id="1.20.1250.20:FF:000034">
    <property type="entry name" value="MFS general substrate transporter"/>
    <property type="match status" value="1"/>
</dbReference>
<evidence type="ECO:0000256" key="1">
    <source>
        <dbReference type="ARBA" id="ARBA00004141"/>
    </source>
</evidence>
<evidence type="ECO:0000256" key="3">
    <source>
        <dbReference type="ARBA" id="ARBA00022692"/>
    </source>
</evidence>
<accession>A0A6A6VM35</accession>
<feature type="domain" description="Major facilitator superfamily (MFS) profile" evidence="8">
    <location>
        <begin position="44"/>
        <end position="460"/>
    </location>
</feature>
<dbReference type="AlphaFoldDB" id="A0A6A6VM35"/>
<dbReference type="PANTHER" id="PTHR43791:SF22">
    <property type="entry name" value="TRANSPORTER, PUTATIVE (AFU_ORTHOLOGUE AFUA_6G11320)-RELATED"/>
    <property type="match status" value="1"/>
</dbReference>
<keyword evidence="10" id="KW-1185">Reference proteome</keyword>
<feature type="compositionally biased region" description="Basic and acidic residues" evidence="6">
    <location>
        <begin position="1"/>
        <end position="12"/>
    </location>
</feature>
<dbReference type="SUPFAM" id="SSF103473">
    <property type="entry name" value="MFS general substrate transporter"/>
    <property type="match status" value="1"/>
</dbReference>
<dbReference type="OrthoDB" id="2962993at2759"/>
<dbReference type="GO" id="GO:0022857">
    <property type="term" value="F:transmembrane transporter activity"/>
    <property type="evidence" value="ECO:0007669"/>
    <property type="project" value="InterPro"/>
</dbReference>
<feature type="transmembrane region" description="Helical" evidence="7">
    <location>
        <begin position="110"/>
        <end position="129"/>
    </location>
</feature>
<dbReference type="GO" id="GO:0016020">
    <property type="term" value="C:membrane"/>
    <property type="evidence" value="ECO:0007669"/>
    <property type="project" value="UniProtKB-SubCell"/>
</dbReference>